<proteinExistence type="predicted"/>
<protein>
    <recommendedName>
        <fullName evidence="3">Phage tail protein</fullName>
    </recommendedName>
</protein>
<sequence length="203" mass="22170">MAKTIIEEFDAVSIENASLQFFDKGQKQPGQKFGCLGTIEGETELKEIVKMCAGQEKGKTTKPIKMNLTLSGHVKVAVIRNLFGLTNQGLKPGVYKYSTKSKGKTFVLTADVVDEFTDVTKLIAFPNCISATGLKITVQAGADEVAELELEITAYPDKESEEGNFYYESFKEELEDTTIVEQWHKEFNHELVAASGATGGAAS</sequence>
<evidence type="ECO:0000313" key="1">
    <source>
        <dbReference type="EMBL" id="GGJ50940.1"/>
    </source>
</evidence>
<dbReference type="Proteomes" id="UP000634435">
    <property type="component" value="Unassembled WGS sequence"/>
</dbReference>
<evidence type="ECO:0000313" key="2">
    <source>
        <dbReference type="Proteomes" id="UP000634435"/>
    </source>
</evidence>
<accession>A0ABQ2DA63</accession>
<keyword evidence="2" id="KW-1185">Reference proteome</keyword>
<dbReference type="RefSeq" id="WP_188942421.1">
    <property type="nucleotide sequence ID" value="NZ_BMPN01000002.1"/>
</dbReference>
<dbReference type="EMBL" id="BMPN01000002">
    <property type="protein sequence ID" value="GGJ50940.1"/>
    <property type="molecule type" value="Genomic_DNA"/>
</dbReference>
<reference evidence="2" key="1">
    <citation type="journal article" date="2019" name="Int. J. Syst. Evol. Microbiol.">
        <title>The Global Catalogue of Microorganisms (GCM) 10K type strain sequencing project: providing services to taxonomists for standard genome sequencing and annotation.</title>
        <authorList>
            <consortium name="The Broad Institute Genomics Platform"/>
            <consortium name="The Broad Institute Genome Sequencing Center for Infectious Disease"/>
            <person name="Wu L."/>
            <person name="Ma J."/>
        </authorList>
    </citation>
    <scope>NUCLEOTIDE SEQUENCE [LARGE SCALE GENOMIC DNA]</scope>
    <source>
        <strain evidence="2">JCM 30071</strain>
    </source>
</reference>
<evidence type="ECO:0008006" key="3">
    <source>
        <dbReference type="Google" id="ProtNLM"/>
    </source>
</evidence>
<name>A0ABQ2DA63_9BACI</name>
<comment type="caution">
    <text evidence="1">The sequence shown here is derived from an EMBL/GenBank/DDBJ whole genome shotgun (WGS) entry which is preliminary data.</text>
</comment>
<gene>
    <name evidence="1" type="ORF">GCM10007111_11540</name>
</gene>
<organism evidence="1 2">
    <name type="scientific">Virgibacillus kapii</name>
    <dbReference type="NCBI Taxonomy" id="1638645"/>
    <lineage>
        <taxon>Bacteria</taxon>
        <taxon>Bacillati</taxon>
        <taxon>Bacillota</taxon>
        <taxon>Bacilli</taxon>
        <taxon>Bacillales</taxon>
        <taxon>Bacillaceae</taxon>
        <taxon>Virgibacillus</taxon>
    </lineage>
</organism>